<dbReference type="Pfam" id="PF13245">
    <property type="entry name" value="AAA_19"/>
    <property type="match status" value="1"/>
</dbReference>
<dbReference type="Proteomes" id="UP001198242">
    <property type="component" value="Unassembled WGS sequence"/>
</dbReference>
<comment type="caution">
    <text evidence="1">The sequence shown here is derived from an EMBL/GenBank/DDBJ whole genome shotgun (WGS) entry which is preliminary data.</text>
</comment>
<reference evidence="1 2" key="1">
    <citation type="submission" date="2021-10" db="EMBL/GenBank/DDBJ databases">
        <title>Anaerobic single-cell dispensing facilitates the cultivation of human gut bacteria.</title>
        <authorList>
            <person name="Afrizal A."/>
        </authorList>
    </citation>
    <scope>NUCLEOTIDE SEQUENCE [LARGE SCALE GENOMIC DNA]</scope>
    <source>
        <strain evidence="1 2">CLA-AA-H232</strain>
    </source>
</reference>
<dbReference type="Gene3D" id="3.40.50.300">
    <property type="entry name" value="P-loop containing nucleotide triphosphate hydrolases"/>
    <property type="match status" value="2"/>
</dbReference>
<gene>
    <name evidence="1" type="ORF">LKE05_04285</name>
</gene>
<organism evidence="1 2">
    <name type="scientific">Hominilimicola fabiformis</name>
    <dbReference type="NCBI Taxonomy" id="2885356"/>
    <lineage>
        <taxon>Bacteria</taxon>
        <taxon>Bacillati</taxon>
        <taxon>Bacillota</taxon>
        <taxon>Clostridia</taxon>
        <taxon>Eubacteriales</taxon>
        <taxon>Oscillospiraceae</taxon>
        <taxon>Hominilimicola</taxon>
    </lineage>
</organism>
<name>A0AAE3J9P6_9FIRM</name>
<sequence>MASKVTEDEVSEIFKLIDDKKNFVLNGGAGSGKTYSLVSIINEIYSQNPLSKIACITYTNAAVHEIENRVANKKLKIATIHDFLWENIYSYQKELKETLVEGINKQIFKNIKVETPYDNNFQDGIKYTEHLRIDYGEISHDEIIILANQMFEKYPKLCSILNNKYDFIFVDEYQDTFSEVVKILLDFLPRGDNVNKCIIGFFGDSMQAIYNNGIGDLNEYIKLKKVTEIVKKQNRRNPQTVIDLANKIRTDNLKQEPSEDFNAPNMENGIVKQGSIKFLYGDNISYDNLKKASCFVGWDFNDSKETKELRLTHNLIADTAGFPSLMEIYDKDPLIKLKNEFCKHIKENNISIDEDKSFGDVVNEVEWTFSDKVKVVENRGKSKFEVFIKEPENKKLYDLVKNMKFIDVKKIYFDKDNLISDKKAIDETSSTQSKRDKLIRHLFKIQSLVKMYKEKKYNDFLRRTSFRITSIKDKEKIHDKISELSSMENKTIGDVISYADKSDLCILDDTINDFIKSNQYLYSRVSEVKYIEFISLYNYLEGFSPLSTQHKIKGEEFKNVLIILDNGKWNSYNFKYLLDPQNKNCKQDVLLRTQKLFYVCCTRAMDNLVVYCDKPTDAMLKTAKSWFGEDNCQEIYNVI</sequence>
<evidence type="ECO:0000313" key="2">
    <source>
        <dbReference type="Proteomes" id="UP001198242"/>
    </source>
</evidence>
<dbReference type="RefSeq" id="WP_308456040.1">
    <property type="nucleotide sequence ID" value="NZ_JAJEQM010000004.1"/>
</dbReference>
<accession>A0AAE3J9P6</accession>
<dbReference type="GO" id="GO:0005524">
    <property type="term" value="F:ATP binding"/>
    <property type="evidence" value="ECO:0007669"/>
    <property type="project" value="InterPro"/>
</dbReference>
<dbReference type="GO" id="GO:0043138">
    <property type="term" value="F:3'-5' DNA helicase activity"/>
    <property type="evidence" value="ECO:0007669"/>
    <property type="project" value="TreeGrafter"/>
</dbReference>
<dbReference type="GO" id="GO:0000725">
    <property type="term" value="P:recombinational repair"/>
    <property type="evidence" value="ECO:0007669"/>
    <property type="project" value="TreeGrafter"/>
</dbReference>
<dbReference type="AlphaFoldDB" id="A0AAE3J9P6"/>
<dbReference type="InterPro" id="IPR000212">
    <property type="entry name" value="DNA_helicase_UvrD/REP"/>
</dbReference>
<dbReference type="SUPFAM" id="SSF52540">
    <property type="entry name" value="P-loop containing nucleoside triphosphate hydrolases"/>
    <property type="match status" value="1"/>
</dbReference>
<dbReference type="PANTHER" id="PTHR11070:SF2">
    <property type="entry name" value="ATP-DEPENDENT DNA HELICASE SRS2"/>
    <property type="match status" value="1"/>
</dbReference>
<dbReference type="GO" id="GO:0003677">
    <property type="term" value="F:DNA binding"/>
    <property type="evidence" value="ECO:0007669"/>
    <property type="project" value="InterPro"/>
</dbReference>
<evidence type="ECO:0000313" key="1">
    <source>
        <dbReference type="EMBL" id="MCC2210010.1"/>
    </source>
</evidence>
<keyword evidence="2" id="KW-1185">Reference proteome</keyword>
<dbReference type="InterPro" id="IPR027417">
    <property type="entry name" value="P-loop_NTPase"/>
</dbReference>
<protein>
    <submittedName>
        <fullName evidence="1">AAA family ATPase</fullName>
    </submittedName>
</protein>
<dbReference type="EMBL" id="JAJEQM010000004">
    <property type="protein sequence ID" value="MCC2210010.1"/>
    <property type="molecule type" value="Genomic_DNA"/>
</dbReference>
<dbReference type="PANTHER" id="PTHR11070">
    <property type="entry name" value="UVRD / RECB / PCRA DNA HELICASE FAMILY MEMBER"/>
    <property type="match status" value="1"/>
</dbReference>
<proteinExistence type="predicted"/>